<dbReference type="Gene3D" id="3.40.50.2300">
    <property type="match status" value="1"/>
</dbReference>
<dbReference type="RefSeq" id="WP_202243175.1">
    <property type="nucleotide sequence ID" value="NZ_JAESIY010000002.1"/>
</dbReference>
<dbReference type="SMART" id="SM00448">
    <property type="entry name" value="REC"/>
    <property type="match status" value="1"/>
</dbReference>
<feature type="domain" description="HTH LytTR-type" evidence="3">
    <location>
        <begin position="145"/>
        <end position="252"/>
    </location>
</feature>
<comment type="caution">
    <text evidence="4">The sequence shown here is derived from an EMBL/GenBank/DDBJ whole genome shotgun (WGS) entry which is preliminary data.</text>
</comment>
<dbReference type="InterPro" id="IPR007492">
    <property type="entry name" value="LytTR_DNA-bd_dom"/>
</dbReference>
<dbReference type="Proteomes" id="UP000659388">
    <property type="component" value="Unassembled WGS sequence"/>
</dbReference>
<dbReference type="InterPro" id="IPR046947">
    <property type="entry name" value="LytR-like"/>
</dbReference>
<feature type="domain" description="Response regulatory" evidence="2">
    <location>
        <begin position="2"/>
        <end position="116"/>
    </location>
</feature>
<dbReference type="EMBL" id="JAESIY010000002">
    <property type="protein sequence ID" value="MBL3655509.1"/>
    <property type="molecule type" value="Genomic_DNA"/>
</dbReference>
<dbReference type="PANTHER" id="PTHR37299:SF1">
    <property type="entry name" value="STAGE 0 SPORULATION PROTEIN A HOMOLOG"/>
    <property type="match status" value="1"/>
</dbReference>
<name>A0A937JYB6_9BACT</name>
<dbReference type="AlphaFoldDB" id="A0A937JYB6"/>
<protein>
    <submittedName>
        <fullName evidence="4">Response regulator transcription factor</fullName>
    </submittedName>
</protein>
<gene>
    <name evidence="4" type="ORF">JL102_05160</name>
</gene>
<evidence type="ECO:0000313" key="5">
    <source>
        <dbReference type="Proteomes" id="UP000659388"/>
    </source>
</evidence>
<reference evidence="4" key="1">
    <citation type="submission" date="2021-01" db="EMBL/GenBank/DDBJ databases">
        <title>Fulvivirga kasyanovii gen. nov., sp nov., a novel member of the phylum Bacteroidetes isolated from seawater in a mussel farm.</title>
        <authorList>
            <person name="Zhao L.-H."/>
            <person name="Wang Z.-J."/>
        </authorList>
    </citation>
    <scope>NUCLEOTIDE SEQUENCE</scope>
    <source>
        <strain evidence="4">2943</strain>
    </source>
</reference>
<feature type="modified residue" description="4-aspartylphosphate" evidence="1">
    <location>
        <position position="56"/>
    </location>
</feature>
<dbReference type="Gene3D" id="2.40.50.1020">
    <property type="entry name" value="LytTr DNA-binding domain"/>
    <property type="match status" value="1"/>
</dbReference>
<keyword evidence="1" id="KW-0597">Phosphoprotein</keyword>
<dbReference type="SMART" id="SM00850">
    <property type="entry name" value="LytTR"/>
    <property type="match status" value="1"/>
</dbReference>
<evidence type="ECO:0000259" key="3">
    <source>
        <dbReference type="PROSITE" id="PS50930"/>
    </source>
</evidence>
<dbReference type="PROSITE" id="PS50930">
    <property type="entry name" value="HTH_LYTTR"/>
    <property type="match status" value="1"/>
</dbReference>
<accession>A0A937JYB6</accession>
<evidence type="ECO:0000256" key="1">
    <source>
        <dbReference type="PROSITE-ProRule" id="PRU00169"/>
    </source>
</evidence>
<dbReference type="InterPro" id="IPR011006">
    <property type="entry name" value="CheY-like_superfamily"/>
</dbReference>
<dbReference type="PANTHER" id="PTHR37299">
    <property type="entry name" value="TRANSCRIPTIONAL REGULATOR-RELATED"/>
    <property type="match status" value="1"/>
</dbReference>
<proteinExistence type="predicted"/>
<dbReference type="PROSITE" id="PS50110">
    <property type="entry name" value="RESPONSE_REGULATORY"/>
    <property type="match status" value="1"/>
</dbReference>
<dbReference type="InterPro" id="IPR001789">
    <property type="entry name" value="Sig_transdc_resp-reg_receiver"/>
</dbReference>
<organism evidence="4 5">
    <name type="scientific">Fulvivirga sediminis</name>
    <dbReference type="NCBI Taxonomy" id="2803949"/>
    <lineage>
        <taxon>Bacteria</taxon>
        <taxon>Pseudomonadati</taxon>
        <taxon>Bacteroidota</taxon>
        <taxon>Cytophagia</taxon>
        <taxon>Cytophagales</taxon>
        <taxon>Fulvivirgaceae</taxon>
        <taxon>Fulvivirga</taxon>
    </lineage>
</organism>
<dbReference type="Pfam" id="PF00072">
    <property type="entry name" value="Response_reg"/>
    <property type="match status" value="1"/>
</dbReference>
<sequence>MKVLIIEDEVPAAEKLERYLLRYDSEIEVMDKLTSVQESVQWLQNHQGKIDLIFMDIQLTDGKSFEIFESVKVEKPIIFITAFDEYAIEAFQVNSIAYLLKPIIFSDLEAALNKLENLRNNLSQNSFDINKALQNLHKDQYKTRFMVKLGEHIKSITTDSIELFYAEGRTVYLINDQERKFIIDYKLEELEEMLDPQTFYRANRSFIININAIEDVVVYSNSRLLVSPRIHFDKEIIVSRDKVNAFKNWFNGL</sequence>
<evidence type="ECO:0000313" key="4">
    <source>
        <dbReference type="EMBL" id="MBL3655509.1"/>
    </source>
</evidence>
<dbReference type="SUPFAM" id="SSF52172">
    <property type="entry name" value="CheY-like"/>
    <property type="match status" value="1"/>
</dbReference>
<dbReference type="GO" id="GO:0000156">
    <property type="term" value="F:phosphorelay response regulator activity"/>
    <property type="evidence" value="ECO:0007669"/>
    <property type="project" value="InterPro"/>
</dbReference>
<dbReference type="GO" id="GO:0003677">
    <property type="term" value="F:DNA binding"/>
    <property type="evidence" value="ECO:0007669"/>
    <property type="project" value="InterPro"/>
</dbReference>
<keyword evidence="5" id="KW-1185">Reference proteome</keyword>
<dbReference type="Pfam" id="PF04397">
    <property type="entry name" value="LytTR"/>
    <property type="match status" value="1"/>
</dbReference>
<evidence type="ECO:0000259" key="2">
    <source>
        <dbReference type="PROSITE" id="PS50110"/>
    </source>
</evidence>